<keyword evidence="1" id="KW-0472">Membrane</keyword>
<feature type="transmembrane region" description="Helical" evidence="1">
    <location>
        <begin position="14"/>
        <end position="36"/>
    </location>
</feature>
<protein>
    <submittedName>
        <fullName evidence="2">Uncharacterized protein</fullName>
    </submittedName>
</protein>
<dbReference type="AlphaFoldDB" id="A0A1H6CQ87"/>
<evidence type="ECO:0000313" key="2">
    <source>
        <dbReference type="EMBL" id="SEG75159.1"/>
    </source>
</evidence>
<dbReference type="RefSeq" id="WP_160115539.1">
    <property type="nucleotide sequence ID" value="NZ_FNVQ01000004.1"/>
</dbReference>
<dbReference type="EMBL" id="FNVQ01000004">
    <property type="protein sequence ID" value="SEG75159.1"/>
    <property type="molecule type" value="Genomic_DNA"/>
</dbReference>
<reference evidence="2 3" key="1">
    <citation type="submission" date="2016-10" db="EMBL/GenBank/DDBJ databases">
        <authorList>
            <person name="de Groot N.N."/>
        </authorList>
    </citation>
    <scope>NUCLEOTIDE SEQUENCE [LARGE SCALE GENOMIC DNA]</scope>
    <source>
        <strain evidence="2 3">DSM 22012</strain>
    </source>
</reference>
<evidence type="ECO:0000256" key="1">
    <source>
        <dbReference type="SAM" id="Phobius"/>
    </source>
</evidence>
<sequence>MATKKRKNQEFRNFTSGIFYSLCIALVLFLATLLVLKLGPEISDLVTL</sequence>
<evidence type="ECO:0000313" key="3">
    <source>
        <dbReference type="Proteomes" id="UP000236745"/>
    </source>
</evidence>
<name>A0A1H6CQ87_9GAMM</name>
<keyword evidence="1" id="KW-0812">Transmembrane</keyword>
<proteinExistence type="predicted"/>
<organism evidence="2 3">
    <name type="scientific">Marinobacterium lutimaris</name>
    <dbReference type="NCBI Taxonomy" id="568106"/>
    <lineage>
        <taxon>Bacteria</taxon>
        <taxon>Pseudomonadati</taxon>
        <taxon>Pseudomonadota</taxon>
        <taxon>Gammaproteobacteria</taxon>
        <taxon>Oceanospirillales</taxon>
        <taxon>Oceanospirillaceae</taxon>
        <taxon>Marinobacterium</taxon>
    </lineage>
</organism>
<keyword evidence="3" id="KW-1185">Reference proteome</keyword>
<dbReference type="Proteomes" id="UP000236745">
    <property type="component" value="Unassembled WGS sequence"/>
</dbReference>
<accession>A0A1H6CQ87</accession>
<keyword evidence="1" id="KW-1133">Transmembrane helix</keyword>
<gene>
    <name evidence="2" type="ORF">SAMN05444390_10422</name>
</gene>